<proteinExistence type="predicted"/>
<dbReference type="RefSeq" id="XP_004182844.1">
    <property type="nucleotide sequence ID" value="XM_004182796.1"/>
</dbReference>
<reference evidence="2 3" key="1">
    <citation type="submission" date="2012-10" db="EMBL/GenBank/DDBJ databases">
        <authorList>
            <person name="Zafar N."/>
            <person name="Inman J."/>
            <person name="Hall N."/>
            <person name="Lorenzi H."/>
            <person name="Caler E."/>
        </authorList>
    </citation>
    <scope>NUCLEOTIDE SEQUENCE [LARGE SCALE GENOMIC DNA]</scope>
    <source>
        <strain evidence="2 3">IP1</strain>
    </source>
</reference>
<keyword evidence="2" id="KW-0808">Transferase</keyword>
<dbReference type="SUPFAM" id="SSF57184">
    <property type="entry name" value="Growth factor receptor domain"/>
    <property type="match status" value="1"/>
</dbReference>
<keyword evidence="3" id="KW-1185">Reference proteome</keyword>
<dbReference type="GO" id="GO:0016301">
    <property type="term" value="F:kinase activity"/>
    <property type="evidence" value="ECO:0007669"/>
    <property type="project" value="UniProtKB-KW"/>
</dbReference>
<dbReference type="GeneID" id="14882392"/>
<dbReference type="KEGG" id="eiv:EIN_377230"/>
<accession>A0A0A1TW40</accession>
<keyword evidence="2" id="KW-0418">Kinase</keyword>
<gene>
    <name evidence="2" type="ORF">EIN_377230</name>
</gene>
<feature type="non-terminal residue" evidence="2">
    <location>
        <position position="1"/>
    </location>
</feature>
<evidence type="ECO:0000313" key="3">
    <source>
        <dbReference type="Proteomes" id="UP000014680"/>
    </source>
</evidence>
<feature type="chain" id="PRO_5001990585" evidence="1">
    <location>
        <begin position="17"/>
        <end position="299"/>
    </location>
</feature>
<organism evidence="2 3">
    <name type="scientific">Entamoeba invadens IP1</name>
    <dbReference type="NCBI Taxonomy" id="370355"/>
    <lineage>
        <taxon>Eukaryota</taxon>
        <taxon>Amoebozoa</taxon>
        <taxon>Evosea</taxon>
        <taxon>Archamoebae</taxon>
        <taxon>Mastigamoebida</taxon>
        <taxon>Entamoebidae</taxon>
        <taxon>Entamoeba</taxon>
    </lineage>
</organism>
<feature type="signal peptide" evidence="1">
    <location>
        <begin position="1"/>
        <end position="16"/>
    </location>
</feature>
<feature type="non-terminal residue" evidence="2">
    <location>
        <position position="299"/>
    </location>
</feature>
<dbReference type="VEuPathDB" id="AmoebaDB:EIN_377230"/>
<dbReference type="OMA" id="YSFRINT"/>
<dbReference type="EMBL" id="KB207268">
    <property type="protein sequence ID" value="ELP83498.1"/>
    <property type="molecule type" value="Genomic_DNA"/>
</dbReference>
<evidence type="ECO:0000256" key="1">
    <source>
        <dbReference type="SAM" id="SignalP"/>
    </source>
</evidence>
<dbReference type="AlphaFoldDB" id="A0A0A1TW40"/>
<keyword evidence="1" id="KW-0732">Signal</keyword>
<protein>
    <submittedName>
        <fullName evidence="2">Protein kinase domain containing protein</fullName>
    </submittedName>
</protein>
<evidence type="ECO:0000313" key="2">
    <source>
        <dbReference type="EMBL" id="ELP83498.1"/>
    </source>
</evidence>
<sequence length="299" mass="33394">MYFLFLVVSALGSVCGDGVYSSTEECEGVAHCTSECLCEDNYFSIAGVNRCIPECSIKGCAGECVSPNECLYCDGEGYQSSCASCTDNYTSNGYLECVPFEYSQMKFCADQAPQFTINIPDNYTQIIQHINPFDWVLSETACSPLTRLTSPFLTGQWFKLDMNYSGFISIETSAQYSQSDINYIRLNQVKTGTDTIIAVLRNCPSELGEVSDCAYENDDVDDYILASSLTIPTERTYYLFVHSPDPKNTQSFDLFIRRVIHPCSKSSEEISWNRVAKDGYSFRINTDNSVYSDSACVKL</sequence>
<dbReference type="Proteomes" id="UP000014680">
    <property type="component" value="Unassembled WGS sequence"/>
</dbReference>
<name>A0A0A1TW40_ENTIV</name>
<dbReference type="InterPro" id="IPR009030">
    <property type="entry name" value="Growth_fac_rcpt_cys_sf"/>
</dbReference>